<dbReference type="Gene3D" id="2.30.30.30">
    <property type="match status" value="1"/>
</dbReference>
<dbReference type="GO" id="GO:0006412">
    <property type="term" value="P:translation"/>
    <property type="evidence" value="ECO:0007669"/>
    <property type="project" value="InterPro"/>
</dbReference>
<dbReference type="FunFam" id="2.30.30.30:FF:000032">
    <property type="entry name" value="39S ribosomal protein L24, mitochondrial"/>
    <property type="match status" value="1"/>
</dbReference>
<dbReference type="InterPro" id="IPR057264">
    <property type="entry name" value="Ribosomal_uL24_C"/>
</dbReference>
<evidence type="ECO:0000256" key="7">
    <source>
        <dbReference type="ARBA" id="ARBA00035283"/>
    </source>
</evidence>
<name>A0A0K8TRN0_TABBR</name>
<dbReference type="PROSITE" id="PS01108">
    <property type="entry name" value="RIBOSOMAL_L24"/>
    <property type="match status" value="1"/>
</dbReference>
<dbReference type="Pfam" id="PF17136">
    <property type="entry name" value="ribosomal_L24"/>
    <property type="match status" value="1"/>
</dbReference>
<dbReference type="PANTHER" id="PTHR12903">
    <property type="entry name" value="MITOCHONDRIAL RIBOSOMAL PROTEIN L24"/>
    <property type="match status" value="1"/>
</dbReference>
<evidence type="ECO:0000256" key="8">
    <source>
        <dbReference type="ARBA" id="ARBA00035357"/>
    </source>
</evidence>
<keyword evidence="5" id="KW-0496">Mitochondrion</keyword>
<dbReference type="GO" id="GO:0005739">
    <property type="term" value="C:mitochondrion"/>
    <property type="evidence" value="ECO:0007669"/>
    <property type="project" value="UniProtKB-SubCell"/>
</dbReference>
<evidence type="ECO:0000256" key="4">
    <source>
        <dbReference type="ARBA" id="ARBA00022980"/>
    </source>
</evidence>
<dbReference type="NCBIfam" id="TIGR01079">
    <property type="entry name" value="rplX_bact"/>
    <property type="match status" value="1"/>
</dbReference>
<accession>A0A0K8TRN0</accession>
<dbReference type="SMART" id="SM00739">
    <property type="entry name" value="KOW"/>
    <property type="match status" value="1"/>
</dbReference>
<dbReference type="SUPFAM" id="SSF50104">
    <property type="entry name" value="Translation proteins SH3-like domain"/>
    <property type="match status" value="1"/>
</dbReference>
<evidence type="ECO:0000256" key="1">
    <source>
        <dbReference type="ARBA" id="ARBA00004173"/>
    </source>
</evidence>
<evidence type="ECO:0000313" key="11">
    <source>
        <dbReference type="EMBL" id="JAI17017.1"/>
    </source>
</evidence>
<dbReference type="InterPro" id="IPR014722">
    <property type="entry name" value="Rib_uL2_dom2"/>
</dbReference>
<dbReference type="CDD" id="cd06089">
    <property type="entry name" value="KOW_RPL26"/>
    <property type="match status" value="1"/>
</dbReference>
<dbReference type="InterPro" id="IPR003256">
    <property type="entry name" value="Ribosomal_uL24"/>
</dbReference>
<comment type="similarity">
    <text evidence="2 9">Belongs to the universal ribosomal protein uL24 family.</text>
</comment>
<dbReference type="EMBL" id="GDAI01000586">
    <property type="protein sequence ID" value="JAI17017.1"/>
    <property type="molecule type" value="mRNA"/>
</dbReference>
<dbReference type="AlphaFoldDB" id="A0A0K8TRN0"/>
<evidence type="ECO:0000256" key="9">
    <source>
        <dbReference type="RuleBase" id="RU003477"/>
    </source>
</evidence>
<feature type="domain" description="KOW" evidence="10">
    <location>
        <begin position="88"/>
        <end position="115"/>
    </location>
</feature>
<dbReference type="GO" id="GO:0003735">
    <property type="term" value="F:structural constituent of ribosome"/>
    <property type="evidence" value="ECO:0007669"/>
    <property type="project" value="InterPro"/>
</dbReference>
<evidence type="ECO:0000256" key="2">
    <source>
        <dbReference type="ARBA" id="ARBA00010618"/>
    </source>
</evidence>
<dbReference type="InterPro" id="IPR041988">
    <property type="entry name" value="Ribosomal_uL24_KOW"/>
</dbReference>
<keyword evidence="4 9" id="KW-0689">Ribosomal protein</keyword>
<dbReference type="GO" id="GO:1990904">
    <property type="term" value="C:ribonucleoprotein complex"/>
    <property type="evidence" value="ECO:0007669"/>
    <property type="project" value="UniProtKB-KW"/>
</dbReference>
<evidence type="ECO:0000256" key="5">
    <source>
        <dbReference type="ARBA" id="ARBA00023128"/>
    </source>
</evidence>
<evidence type="ECO:0000259" key="10">
    <source>
        <dbReference type="SMART" id="SM00739"/>
    </source>
</evidence>
<dbReference type="InterPro" id="IPR008991">
    <property type="entry name" value="Translation_prot_SH3-like_sf"/>
</dbReference>
<dbReference type="InterPro" id="IPR005825">
    <property type="entry name" value="Ribosomal_uL24_CS"/>
</dbReference>
<dbReference type="InterPro" id="IPR005824">
    <property type="entry name" value="KOW"/>
</dbReference>
<dbReference type="GO" id="GO:0005840">
    <property type="term" value="C:ribosome"/>
    <property type="evidence" value="ECO:0007669"/>
    <property type="project" value="UniProtKB-KW"/>
</dbReference>
<proteinExistence type="evidence at transcript level"/>
<keyword evidence="3" id="KW-0809">Transit peptide</keyword>
<comment type="subcellular location">
    <subcellularLocation>
        <location evidence="1">Mitochondrion</location>
    </subcellularLocation>
</comment>
<dbReference type="Pfam" id="PF00467">
    <property type="entry name" value="KOW"/>
    <property type="match status" value="1"/>
</dbReference>
<sequence length="252" mass="29581">MRLTRTLLSKVHDLTAKYANFPDSYVKRSMEQVYWKTPRGKPNYLPRTVERKRFRFTTNRPWTGQFRQQNLPGVVRKKVFVEPIEDWSFFKGDRVEVLVGKDKGKQGIVTQIIPERNWVIVEGLNCHYRIVGKDKDFPGITIKSEAPLLCDKDVCLVDPSDLQATKFAWRYTEEGDKVRVSTRTGRIIPIPKANEETVDYKTKGTYIEREKDTKADVVTEVTFEPKLKTFEMDIMDEMGIKEEGEPRRTYWY</sequence>
<organism evidence="11">
    <name type="scientific">Tabanus bromius</name>
    <name type="common">Band-eyed brown horse fly</name>
    <dbReference type="NCBI Taxonomy" id="304241"/>
    <lineage>
        <taxon>Eukaryota</taxon>
        <taxon>Metazoa</taxon>
        <taxon>Ecdysozoa</taxon>
        <taxon>Arthropoda</taxon>
        <taxon>Hexapoda</taxon>
        <taxon>Insecta</taxon>
        <taxon>Pterygota</taxon>
        <taxon>Neoptera</taxon>
        <taxon>Endopterygota</taxon>
        <taxon>Diptera</taxon>
        <taxon>Brachycera</taxon>
        <taxon>Tabanomorpha</taxon>
        <taxon>Tabanoidea</taxon>
        <taxon>Tabanidae</taxon>
        <taxon>Tabanus</taxon>
    </lineage>
</organism>
<evidence type="ECO:0000256" key="6">
    <source>
        <dbReference type="ARBA" id="ARBA00023274"/>
    </source>
</evidence>
<dbReference type="GO" id="GO:0003723">
    <property type="term" value="F:RNA binding"/>
    <property type="evidence" value="ECO:0007669"/>
    <property type="project" value="InterPro"/>
</dbReference>
<keyword evidence="6 9" id="KW-0687">Ribonucleoprotein</keyword>
<reference evidence="11" key="1">
    <citation type="journal article" date="2015" name="Insect Biochem. Mol. Biol.">
        <title>An insight into the sialome of the horse fly, Tabanus bromius.</title>
        <authorList>
            <person name="Ribeiro J.M."/>
            <person name="Kazimirova M."/>
            <person name="Takac P."/>
            <person name="Andersen J.F."/>
            <person name="Francischetti I.M."/>
        </authorList>
    </citation>
    <scope>NUCLEOTIDE SEQUENCE</scope>
</reference>
<evidence type="ECO:0000256" key="3">
    <source>
        <dbReference type="ARBA" id="ARBA00022946"/>
    </source>
</evidence>
<protein>
    <recommendedName>
        <fullName evidence="7">Large ribosomal subunit protein uL24m</fullName>
    </recommendedName>
    <alternativeName>
        <fullName evidence="8">39S ribosomal protein L24, mitochondrial</fullName>
    </alternativeName>
</protein>